<accession>A0A834KPY4</accession>
<gene>
    <name evidence="1" type="ORF">HZH66_002583</name>
</gene>
<organism evidence="1 2">
    <name type="scientific">Vespula vulgaris</name>
    <name type="common">Yellow jacket</name>
    <name type="synonym">Wasp</name>
    <dbReference type="NCBI Taxonomy" id="7454"/>
    <lineage>
        <taxon>Eukaryota</taxon>
        <taxon>Metazoa</taxon>
        <taxon>Ecdysozoa</taxon>
        <taxon>Arthropoda</taxon>
        <taxon>Hexapoda</taxon>
        <taxon>Insecta</taxon>
        <taxon>Pterygota</taxon>
        <taxon>Neoptera</taxon>
        <taxon>Endopterygota</taxon>
        <taxon>Hymenoptera</taxon>
        <taxon>Apocrita</taxon>
        <taxon>Aculeata</taxon>
        <taxon>Vespoidea</taxon>
        <taxon>Vespidae</taxon>
        <taxon>Vespinae</taxon>
        <taxon>Vespula</taxon>
    </lineage>
</organism>
<sequence length="68" mass="7780">MENQSAKGGLPLRCHWSWFYPWLAGGRPIGSRLLEVLRAGGRDEAPQTRHAHPRMMCRSLPFLHLDLT</sequence>
<evidence type="ECO:0000313" key="2">
    <source>
        <dbReference type="Proteomes" id="UP000614350"/>
    </source>
</evidence>
<dbReference type="Proteomes" id="UP000614350">
    <property type="component" value="Unassembled WGS sequence"/>
</dbReference>
<dbReference type="EMBL" id="JACSEA010000002">
    <property type="protein sequence ID" value="KAF7408046.1"/>
    <property type="molecule type" value="Genomic_DNA"/>
</dbReference>
<evidence type="ECO:0000313" key="1">
    <source>
        <dbReference type="EMBL" id="KAF7408046.1"/>
    </source>
</evidence>
<protein>
    <submittedName>
        <fullName evidence="1">Uncharacterized protein</fullName>
    </submittedName>
</protein>
<proteinExistence type="predicted"/>
<comment type="caution">
    <text evidence="1">The sequence shown here is derived from an EMBL/GenBank/DDBJ whole genome shotgun (WGS) entry which is preliminary data.</text>
</comment>
<name>A0A834KPY4_VESVU</name>
<reference evidence="1" key="1">
    <citation type="journal article" date="2020" name="G3 (Bethesda)">
        <title>High-Quality Assemblies for Three Invasive Social Wasps from the &lt;i&gt;Vespula&lt;/i&gt; Genus.</title>
        <authorList>
            <person name="Harrop T.W.R."/>
            <person name="Guhlin J."/>
            <person name="McLaughlin G.M."/>
            <person name="Permina E."/>
            <person name="Stockwell P."/>
            <person name="Gilligan J."/>
            <person name="Le Lec M.F."/>
            <person name="Gruber M.A.M."/>
            <person name="Quinn O."/>
            <person name="Lovegrove M."/>
            <person name="Duncan E.J."/>
            <person name="Remnant E.J."/>
            <person name="Van Eeckhoven J."/>
            <person name="Graham B."/>
            <person name="Knapp R.A."/>
            <person name="Langford K.W."/>
            <person name="Kronenberg Z."/>
            <person name="Press M.O."/>
            <person name="Eacker S.M."/>
            <person name="Wilson-Rankin E.E."/>
            <person name="Purcell J."/>
            <person name="Lester P.J."/>
            <person name="Dearden P.K."/>
        </authorList>
    </citation>
    <scope>NUCLEOTIDE SEQUENCE</scope>
    <source>
        <strain evidence="1">Marl-1</strain>
    </source>
</reference>
<dbReference type="AlphaFoldDB" id="A0A834KPY4"/>
<keyword evidence="2" id="KW-1185">Reference proteome</keyword>